<dbReference type="UCSC" id="RGD:1359468">
    <property type="organism name" value="rat"/>
</dbReference>
<dbReference type="RefSeq" id="XP_063129517.1">
    <property type="nucleotide sequence ID" value="XM_063273447.1"/>
</dbReference>
<proteinExistence type="evidence at transcript level"/>
<reference evidence="3" key="3">
    <citation type="submission" date="2025-05" db="UniProtKB">
        <authorList>
            <consortium name="Ensembl"/>
        </authorList>
    </citation>
    <scope>IDENTIFICATION</scope>
    <source>
        <strain evidence="3">Brown Norway</strain>
    </source>
</reference>
<dbReference type="GeneTree" id="ENSGT00390000015551"/>
<feature type="signal peptide" evidence="1">
    <location>
        <begin position="1"/>
        <end position="16"/>
    </location>
</feature>
<accession>Q5R1M6</accession>
<gene>
    <name evidence="3 5" type="primary">Fdcsp</name>
    <name evidence="5" type="synonym">LOC494224</name>
</gene>
<reference evidence="2" key="2">
    <citation type="journal article" date="2005" name="Biochem. Biophys. Res. Commun.">
        <title>Identification of genes preferentially expressed in periodontal ligament: specific expression of a novel secreted protein, FDC-SP.</title>
        <authorList>
            <person name="Nakamura S."/>
            <person name="Terashima T."/>
            <person name="Yoshida T."/>
            <person name="Iseki S."/>
            <person name="Takano Y."/>
            <person name="Ishikawa I."/>
            <person name="Shinomura T."/>
        </authorList>
    </citation>
    <scope>NUCLEOTIDE SEQUENCE</scope>
    <source>
        <tissue evidence="2">Trachea</tissue>
    </source>
</reference>
<dbReference type="GeneID" id="494224"/>
<evidence type="ECO:0000313" key="3">
    <source>
        <dbReference type="Ensembl" id="ENSRNOP00000050171.1"/>
    </source>
</evidence>
<evidence type="ECO:0000313" key="5">
    <source>
        <dbReference type="RGD" id="1359468"/>
    </source>
</evidence>
<reference evidence="3 4" key="1">
    <citation type="journal article" date="2004" name="Nature">
        <title>Genome sequence of the Brown Norway rat yields insights into mammalian evolution.</title>
        <authorList>
            <consortium name="Rat Genome Sequencing Project Consortium"/>
            <person name="Gibbs R.A."/>
            <person name="Weinstock G.M."/>
            <person name="Metzker M.L."/>
            <person name="Muzny D.M."/>
            <person name="Sodergren E.J."/>
            <person name="Scherer S."/>
            <person name="Scott G."/>
            <person name="Steffen D."/>
            <person name="Worley K.C."/>
            <person name="Burch P.E."/>
            <person name="Okwuonu G."/>
            <person name="Hines S."/>
            <person name="Lewis L."/>
            <person name="Deramo C."/>
            <person name="Delgado O."/>
            <person name="Dugan-Rocha S."/>
            <person name="Miner G."/>
            <person name="Morgan M."/>
            <person name="Hawes A."/>
            <person name="Gill R."/>
            <person name="Holt R.A."/>
            <person name="Adams M.D."/>
            <person name="Amanatides P.G."/>
            <person name="Baden-Tillson H."/>
            <person name="Barnstead M."/>
            <person name="Chin S."/>
            <person name="Evans C.A."/>
            <person name="Ferriera S."/>
            <person name="Fosler C."/>
            <person name="Glodek A."/>
            <person name="Gu Z."/>
            <person name="Jennings D."/>
            <person name="Kraft C.L."/>
            <person name="Nguyen T."/>
            <person name="Pfannkoch C.M."/>
            <person name="Sitter C."/>
            <person name="Sutton G.G."/>
            <person name="Venter J.C."/>
            <person name="Woodage T."/>
            <person name="Smith D."/>
            <person name="Lee H.-M."/>
            <person name="Gustafson E."/>
            <person name="Cahill P."/>
            <person name="Kana A."/>
            <person name="Doucette-Stamm L."/>
            <person name="Weinstock K."/>
            <person name="Fechtel K."/>
            <person name="Weiss R.B."/>
            <person name="Dunn D.M."/>
            <person name="Green E.D."/>
            <person name="Blakesley R.W."/>
            <person name="Bouffard G.G."/>
            <person name="De Jong P.J."/>
            <person name="Osoegawa K."/>
            <person name="Zhu B."/>
            <person name="Marra M."/>
            <person name="Schein J."/>
            <person name="Bosdet I."/>
            <person name="Fjell C."/>
            <person name="Jones S."/>
            <person name="Krzywinski M."/>
            <person name="Mathewson C."/>
            <person name="Siddiqui A."/>
            <person name="Wye N."/>
            <person name="McPherson J."/>
            <person name="Zhao S."/>
            <person name="Fraser C.M."/>
            <person name="Shetty J."/>
            <person name="Shatsman S."/>
            <person name="Geer K."/>
            <person name="Chen Y."/>
            <person name="Abramzon S."/>
            <person name="Nierman W.C."/>
            <person name="Havlak P.H."/>
            <person name="Chen R."/>
            <person name="Durbin K.J."/>
            <person name="Egan A."/>
            <person name="Ren Y."/>
            <person name="Song X.-Z."/>
            <person name="Li B."/>
            <person name="Liu Y."/>
            <person name="Qin X."/>
            <person name="Cawley S."/>
            <person name="Cooney A.J."/>
            <person name="D'Souza L.M."/>
            <person name="Martin K."/>
            <person name="Wu J.Q."/>
            <person name="Gonzalez-Garay M.L."/>
            <person name="Jackson A.R."/>
            <person name="Kalafus K.J."/>
            <person name="McLeod M.P."/>
            <person name="Milosavljevic A."/>
            <person name="Virk D."/>
            <person name="Volkov A."/>
            <person name="Wheeler D.A."/>
            <person name="Zhang Z."/>
            <person name="Bailey J.A."/>
            <person name="Eichler E.E."/>
            <person name="Tuzun E."/>
            <person name="Birney E."/>
            <person name="Mongin E."/>
            <person name="Ureta-Vidal A."/>
            <person name="Woodwark C."/>
            <person name="Zdobnov E."/>
            <person name="Bork P."/>
            <person name="Suyama M."/>
            <person name="Torrents D."/>
            <person name="Alexandersson M."/>
            <person name="Trask B.J."/>
            <person name="Young J.M."/>
            <person name="Huang H."/>
            <person name="Wang H."/>
            <person name="Xing H."/>
            <person name="Daniels S."/>
            <person name="Gietzen D."/>
            <person name="Schmidt J."/>
            <person name="Stevens K."/>
            <person name="Vitt U."/>
            <person name="Wingrove J."/>
            <person name="Camara F."/>
            <person name="Mar Alba M."/>
            <person name="Abril J.F."/>
            <person name="Guigo R."/>
            <person name="Smit A."/>
            <person name="Dubchak I."/>
            <person name="Rubin E.M."/>
            <person name="Couronne O."/>
            <person name="Poliakov A."/>
            <person name="Huebner N."/>
            <person name="Ganten D."/>
            <person name="Goesele C."/>
            <person name="Hummel O."/>
            <person name="Kreitler T."/>
            <person name="Lee Y.-A."/>
            <person name="Monti J."/>
            <person name="Schulz H."/>
            <person name="Zimdahl H."/>
            <person name="Himmelbauer H."/>
            <person name="Lehrach H."/>
            <person name="Jacob H.J."/>
            <person name="Bromberg S."/>
            <person name="Gullings-Handley J."/>
            <person name="Jensen-Seaman M.I."/>
            <person name="Kwitek A.E."/>
            <person name="Lazar J."/>
            <person name="Pasko D."/>
            <person name="Tonellato P.J."/>
            <person name="Twigger S."/>
            <person name="Ponting C.P."/>
            <person name="Duarte J.M."/>
            <person name="Rice S."/>
            <person name="Goodstadt L."/>
            <person name="Beatson S.A."/>
            <person name="Emes R.D."/>
            <person name="Winter E.E."/>
            <person name="Webber C."/>
            <person name="Brandt P."/>
            <person name="Nyakatura G."/>
            <person name="Adetobi M."/>
            <person name="Chiaromonte F."/>
            <person name="Elnitski L."/>
            <person name="Eswara P."/>
            <person name="Hardison R.C."/>
            <person name="Hou M."/>
            <person name="Kolbe D."/>
            <person name="Makova K."/>
            <person name="Miller W."/>
            <person name="Nekrutenko A."/>
            <person name="Riemer C."/>
            <person name="Schwartz S."/>
            <person name="Taylor J."/>
            <person name="Yang S."/>
            <person name="Zhang Y."/>
            <person name="Lindpaintner K."/>
            <person name="Andrews T.D."/>
            <person name="Caccamo M."/>
            <person name="Clamp M."/>
            <person name="Clarke L."/>
            <person name="Curwen V."/>
            <person name="Durbin R.M."/>
            <person name="Eyras E."/>
            <person name="Searle S.M."/>
            <person name="Cooper G.M."/>
            <person name="Batzoglou S."/>
            <person name="Brudno M."/>
            <person name="Sidow A."/>
            <person name="Stone E.A."/>
            <person name="Payseur B.A."/>
            <person name="Bourque G."/>
            <person name="Lopez-Otin C."/>
            <person name="Puente X.S."/>
            <person name="Chakrabarti K."/>
            <person name="Chatterji S."/>
            <person name="Dewey C."/>
            <person name="Pachter L."/>
            <person name="Bray N."/>
            <person name="Yap V.B."/>
            <person name="Caspi A."/>
            <person name="Tesler G."/>
            <person name="Pevzner P.A."/>
            <person name="Haussler D."/>
            <person name="Roskin K.M."/>
            <person name="Baertsch R."/>
            <person name="Clawson H."/>
            <person name="Furey T.S."/>
            <person name="Hinrichs A.S."/>
            <person name="Karolchik D."/>
            <person name="Kent W.J."/>
            <person name="Rosenbloom K.R."/>
            <person name="Trumbower H."/>
            <person name="Weirauch M."/>
            <person name="Cooper D.N."/>
            <person name="Stenson P.D."/>
            <person name="Ma B."/>
            <person name="Brent M."/>
            <person name="Arumugam M."/>
            <person name="Shteynberg D."/>
            <person name="Copley R.R."/>
            <person name="Taylor M.S."/>
            <person name="Riethman H."/>
            <person name="Mudunuri U."/>
            <person name="Peterson J."/>
            <person name="Guyer M."/>
            <person name="Felsenfeld A."/>
            <person name="Old S."/>
            <person name="Mockrin S."/>
            <person name="Collins F.S."/>
        </authorList>
    </citation>
    <scope>NUCLEOTIDE SEQUENCE [LARGE SCALE GENOMIC DNA]</scope>
    <source>
        <strain evidence="3 4">Brown Norway</strain>
    </source>
</reference>
<dbReference type="Proteomes" id="UP000002494">
    <property type="component" value="Chromosome 14"/>
</dbReference>
<dbReference type="PaxDb" id="10116-ENSRNOP00000050171"/>
<dbReference type="CTD" id="260436"/>
<dbReference type="Ensembl" id="ENSRNOT00000046005.3">
    <property type="protein sequence ID" value="ENSRNOP00000050171.1"/>
    <property type="gene ID" value="ENSRNOG00000030258.3"/>
</dbReference>
<dbReference type="KEGG" id="rno:494224"/>
<dbReference type="STRING" id="10116.ENSRNOP00000050171"/>
<dbReference type="Pfam" id="PF15215">
    <property type="entry name" value="FDC-SP"/>
    <property type="match status" value="1"/>
</dbReference>
<name>Q5R1M6_RAT</name>
<feature type="chain" id="PRO_5014105833" evidence="1">
    <location>
        <begin position="17"/>
        <end position="81"/>
    </location>
</feature>
<dbReference type="RefSeq" id="NP_001009505.1">
    <property type="nucleotide sequence ID" value="NM_001009505.2"/>
</dbReference>
<dbReference type="PROSITE" id="PS51257">
    <property type="entry name" value="PROKAR_LIPOPROTEIN"/>
    <property type="match status" value="1"/>
</dbReference>
<sequence>MKALLLLSAILAITACLPVPEDQEREKRSASDELPERISFPPFGPPFGGYPPFFNQGNPWYYYYYYNPFLVPIIPPTTRTP</sequence>
<dbReference type="AGR" id="RGD:1359468"/>
<evidence type="ECO:0000313" key="2">
    <source>
        <dbReference type="EMBL" id="BAD77806.1"/>
    </source>
</evidence>
<dbReference type="EMBL" id="AB196306">
    <property type="protein sequence ID" value="BAD77806.1"/>
    <property type="molecule type" value="mRNA"/>
</dbReference>
<keyword evidence="4" id="KW-1185">Reference proteome</keyword>
<keyword evidence="1" id="KW-0732">Signal</keyword>
<dbReference type="RGD" id="1359468">
    <property type="gene designation" value="Fdcsp"/>
</dbReference>
<evidence type="ECO:0000313" key="4">
    <source>
        <dbReference type="Proteomes" id="UP000002494"/>
    </source>
</evidence>
<evidence type="ECO:0000256" key="1">
    <source>
        <dbReference type="SAM" id="SignalP"/>
    </source>
</evidence>
<dbReference type="InterPro" id="IPR029187">
    <property type="entry name" value="FDC-SP"/>
</dbReference>
<organism evidence="2">
    <name type="scientific">Rattus norvegicus</name>
    <name type="common">Rat</name>
    <dbReference type="NCBI Taxonomy" id="10116"/>
    <lineage>
        <taxon>Eukaryota</taxon>
        <taxon>Metazoa</taxon>
        <taxon>Chordata</taxon>
        <taxon>Craniata</taxon>
        <taxon>Vertebrata</taxon>
        <taxon>Euteleostomi</taxon>
        <taxon>Mammalia</taxon>
        <taxon>Eutheria</taxon>
        <taxon>Euarchontoglires</taxon>
        <taxon>Glires</taxon>
        <taxon>Rodentia</taxon>
        <taxon>Myomorpha</taxon>
        <taxon>Muroidea</taxon>
        <taxon>Muridae</taxon>
        <taxon>Murinae</taxon>
        <taxon>Rattus</taxon>
    </lineage>
</organism>
<dbReference type="AlphaFoldDB" id="Q5R1M6"/>
<dbReference type="Bgee" id="ENSRNOG00000030258">
    <property type="expression patterns" value="Expressed in thymus and 2 other cell types or tissues"/>
</dbReference>
<dbReference type="HOGENOM" id="CLU_196927_0_0_1"/>
<protein>
    <submittedName>
        <fullName evidence="2">Follicular dendritic cell secreted peptide</fullName>
    </submittedName>
    <submittedName>
        <fullName evidence="3">Follicular dendritic cell secreted protein</fullName>
    </submittedName>
</protein>